<reference evidence="2 3" key="1">
    <citation type="submission" date="2021-01" db="EMBL/GenBank/DDBJ databases">
        <title>Genomic Encyclopedia of Type Strains, Phase IV (KMG-IV): sequencing the most valuable type-strain genomes for metagenomic binning, comparative biology and taxonomic classification.</title>
        <authorList>
            <person name="Goeker M."/>
        </authorList>
    </citation>
    <scope>NUCLEOTIDE SEQUENCE [LARGE SCALE GENOMIC DNA]</scope>
    <source>
        <strain evidence="2 3">DSM 24834</strain>
    </source>
</reference>
<protein>
    <submittedName>
        <fullName evidence="2">Uncharacterized protein</fullName>
    </submittedName>
</protein>
<feature type="transmembrane region" description="Helical" evidence="1">
    <location>
        <begin position="6"/>
        <end position="23"/>
    </location>
</feature>
<keyword evidence="1" id="KW-1133">Transmembrane helix</keyword>
<evidence type="ECO:0000313" key="2">
    <source>
        <dbReference type="EMBL" id="MBM7585809.1"/>
    </source>
</evidence>
<keyword evidence="3" id="KW-1185">Reference proteome</keyword>
<dbReference type="EMBL" id="JAFBDZ010000002">
    <property type="protein sequence ID" value="MBM7585809.1"/>
    <property type="molecule type" value="Genomic_DNA"/>
</dbReference>
<gene>
    <name evidence="2" type="ORF">JOC86_002351</name>
</gene>
<name>A0ABS2ND75_9BACI</name>
<evidence type="ECO:0000313" key="3">
    <source>
        <dbReference type="Proteomes" id="UP001646157"/>
    </source>
</evidence>
<organism evidence="2 3">
    <name type="scientific">Rossellomorea pakistanensis</name>
    <dbReference type="NCBI Taxonomy" id="992288"/>
    <lineage>
        <taxon>Bacteria</taxon>
        <taxon>Bacillati</taxon>
        <taxon>Bacillota</taxon>
        <taxon>Bacilli</taxon>
        <taxon>Bacillales</taxon>
        <taxon>Bacillaceae</taxon>
        <taxon>Rossellomorea</taxon>
    </lineage>
</organism>
<sequence length="29" mass="3325">MIGALFFYIALIFLLGFMIGGFLKDEKQK</sequence>
<keyword evidence="1" id="KW-0472">Membrane</keyword>
<dbReference type="Proteomes" id="UP001646157">
    <property type="component" value="Unassembled WGS sequence"/>
</dbReference>
<comment type="caution">
    <text evidence="2">The sequence shown here is derived from an EMBL/GenBank/DDBJ whole genome shotgun (WGS) entry which is preliminary data.</text>
</comment>
<evidence type="ECO:0000256" key="1">
    <source>
        <dbReference type="SAM" id="Phobius"/>
    </source>
</evidence>
<keyword evidence="1" id="KW-0812">Transmembrane</keyword>
<proteinExistence type="predicted"/>
<accession>A0ABS2ND75</accession>